<dbReference type="KEGG" id="pdis:D8B20_16200"/>
<gene>
    <name evidence="1" type="ORF">D8B20_16200</name>
</gene>
<sequence>MGWIIGHYFGPLAKKIWLDNERYSNRWMENFICLALSGRLFHRFMKCLTKSRGGAPVTVF</sequence>
<evidence type="ECO:0000313" key="1">
    <source>
        <dbReference type="EMBL" id="QDY43323.1"/>
    </source>
</evidence>
<dbReference type="EMBL" id="CP032702">
    <property type="protein sequence ID" value="QDY43323.1"/>
    <property type="molecule type" value="Genomic_DNA"/>
</dbReference>
<accession>A0A518XGJ2</accession>
<dbReference type="Proteomes" id="UP000319411">
    <property type="component" value="Chromosome"/>
</dbReference>
<organism evidence="1 2">
    <name type="scientific">Candidatus Pantoea soli</name>
    <dbReference type="NCBI Taxonomy" id="3098669"/>
    <lineage>
        <taxon>Bacteria</taxon>
        <taxon>Pseudomonadati</taxon>
        <taxon>Pseudomonadota</taxon>
        <taxon>Gammaproteobacteria</taxon>
        <taxon>Enterobacterales</taxon>
        <taxon>Erwiniaceae</taxon>
        <taxon>Pantoea</taxon>
    </lineage>
</organism>
<proteinExistence type="predicted"/>
<keyword evidence="2" id="KW-1185">Reference proteome</keyword>
<dbReference type="AlphaFoldDB" id="A0A518XGJ2"/>
<evidence type="ECO:0000313" key="2">
    <source>
        <dbReference type="Proteomes" id="UP000319411"/>
    </source>
</evidence>
<name>A0A518XGJ2_9GAMM</name>
<reference evidence="1 2" key="1">
    <citation type="submission" date="2018-10" db="EMBL/GenBank/DDBJ databases">
        <title>Genome Sequencing of Pantoea dispersa DSM 32899.</title>
        <authorList>
            <person name="Nawrath M."/>
            <person name="Ottenheim C."/>
            <person name="Wilm A."/>
            <person name="Zimmermann W."/>
            <person name="Wu J.C."/>
        </authorList>
    </citation>
    <scope>NUCLEOTIDE SEQUENCE [LARGE SCALE GENOMIC DNA]</scope>
    <source>
        <strain evidence="1 2">DSM 32899</strain>
    </source>
</reference>
<protein>
    <submittedName>
        <fullName evidence="1">Uncharacterized protein</fullName>
    </submittedName>
</protein>